<keyword evidence="3" id="KW-1185">Reference proteome</keyword>
<gene>
    <name evidence="2" type="ORF">KC01_LOCUS2316</name>
</gene>
<proteinExistence type="predicted"/>
<evidence type="ECO:0000256" key="1">
    <source>
        <dbReference type="SAM" id="MobiDB-lite"/>
    </source>
</evidence>
<sequence length="124" mass="13721">MRPAKRTGGLEFEECESMTGGNGDRCSHHHTYSEKLRELNPGRSTGPGDDGSPLCLPTTVLSVSSATWTEGQRSNGDAVSRSAMYAECQPHPTEAVWGWQVVEGQVMKDQQPLWRRPGYSRSQR</sequence>
<feature type="compositionally biased region" description="Basic and acidic residues" evidence="1">
    <location>
        <begin position="31"/>
        <end position="40"/>
    </location>
</feature>
<evidence type="ECO:0000313" key="2">
    <source>
        <dbReference type="EMBL" id="CAL1569959.1"/>
    </source>
</evidence>
<dbReference type="Proteomes" id="UP001497482">
    <property type="component" value="Chromosome 1"/>
</dbReference>
<feature type="region of interest" description="Disordered" evidence="1">
    <location>
        <begin position="15"/>
        <end position="54"/>
    </location>
</feature>
<evidence type="ECO:0000313" key="3">
    <source>
        <dbReference type="Proteomes" id="UP001497482"/>
    </source>
</evidence>
<dbReference type="AlphaFoldDB" id="A0AAV2J476"/>
<protein>
    <submittedName>
        <fullName evidence="2">Uncharacterized protein</fullName>
    </submittedName>
</protein>
<name>A0AAV2J476_KNICA</name>
<organism evidence="2 3">
    <name type="scientific">Knipowitschia caucasica</name>
    <name type="common">Caucasian dwarf goby</name>
    <name type="synonym">Pomatoschistus caucasicus</name>
    <dbReference type="NCBI Taxonomy" id="637954"/>
    <lineage>
        <taxon>Eukaryota</taxon>
        <taxon>Metazoa</taxon>
        <taxon>Chordata</taxon>
        <taxon>Craniata</taxon>
        <taxon>Vertebrata</taxon>
        <taxon>Euteleostomi</taxon>
        <taxon>Actinopterygii</taxon>
        <taxon>Neopterygii</taxon>
        <taxon>Teleostei</taxon>
        <taxon>Neoteleostei</taxon>
        <taxon>Acanthomorphata</taxon>
        <taxon>Gobiaria</taxon>
        <taxon>Gobiiformes</taxon>
        <taxon>Gobioidei</taxon>
        <taxon>Gobiidae</taxon>
        <taxon>Gobiinae</taxon>
        <taxon>Knipowitschia</taxon>
    </lineage>
</organism>
<reference evidence="2 3" key="1">
    <citation type="submission" date="2024-04" db="EMBL/GenBank/DDBJ databases">
        <authorList>
            <person name="Waldvogel A.-M."/>
            <person name="Schoenle A."/>
        </authorList>
    </citation>
    <scope>NUCLEOTIDE SEQUENCE [LARGE SCALE GENOMIC DNA]</scope>
</reference>
<dbReference type="EMBL" id="OZ035823">
    <property type="protein sequence ID" value="CAL1569959.1"/>
    <property type="molecule type" value="Genomic_DNA"/>
</dbReference>
<accession>A0AAV2J476</accession>